<name>A0ABP9FNQ6_9GAMM</name>
<comment type="caution">
    <text evidence="1">The sequence shown here is derived from an EMBL/GenBank/DDBJ whole genome shotgun (WGS) entry which is preliminary data.</text>
</comment>
<dbReference type="InterPro" id="IPR036291">
    <property type="entry name" value="NAD(P)-bd_dom_sf"/>
</dbReference>
<dbReference type="Gene3D" id="3.40.50.720">
    <property type="entry name" value="NAD(P)-binding Rossmann-like Domain"/>
    <property type="match status" value="1"/>
</dbReference>
<dbReference type="EMBL" id="BAABJZ010000106">
    <property type="protein sequence ID" value="GAA4902832.1"/>
    <property type="molecule type" value="Genomic_DNA"/>
</dbReference>
<dbReference type="RefSeq" id="WP_345337409.1">
    <property type="nucleotide sequence ID" value="NZ_BAABJZ010000106.1"/>
</dbReference>
<dbReference type="PRINTS" id="PR00081">
    <property type="entry name" value="GDHRDH"/>
</dbReference>
<dbReference type="InterPro" id="IPR002347">
    <property type="entry name" value="SDR_fam"/>
</dbReference>
<protein>
    <submittedName>
        <fullName evidence="1">SDR family NAD(P)-dependent oxidoreductase</fullName>
    </submittedName>
</protein>
<dbReference type="PANTHER" id="PTHR43544:SF12">
    <property type="entry name" value="NAD(P)-BINDING ROSSMANN-FOLD SUPERFAMILY PROTEIN"/>
    <property type="match status" value="1"/>
</dbReference>
<dbReference type="SUPFAM" id="SSF51735">
    <property type="entry name" value="NAD(P)-binding Rossmann-fold domains"/>
    <property type="match status" value="1"/>
</dbReference>
<sequence>MAHYVLVVGASGGIGTAVCRAYAERASTARVVAISRTGLDFDHPKVRALSCDHQPGSIRALVEAHPAWFRQLTRVVICNGQLHSDDFQPEKRIEQLDSEAMMMLFQINTVTPMLYLKALLPCLPPDNTFRREKLAASLHSQPRIVVTVLSARVGSITDNRAGGWYSYRASKAALNMALKTAAIEWWRRNSAVKLLAFHPGTTNTPLSQPYQSRVPPAKLFSTDFVAQKLIAQMDRALPDGALSFVDWAGCDIDW</sequence>
<organism evidence="1 2">
    <name type="scientific">Ferrimonas pelagia</name>
    <dbReference type="NCBI Taxonomy" id="1177826"/>
    <lineage>
        <taxon>Bacteria</taxon>
        <taxon>Pseudomonadati</taxon>
        <taxon>Pseudomonadota</taxon>
        <taxon>Gammaproteobacteria</taxon>
        <taxon>Alteromonadales</taxon>
        <taxon>Ferrimonadaceae</taxon>
        <taxon>Ferrimonas</taxon>
    </lineage>
</organism>
<evidence type="ECO:0000313" key="1">
    <source>
        <dbReference type="EMBL" id="GAA4902832.1"/>
    </source>
</evidence>
<evidence type="ECO:0000313" key="2">
    <source>
        <dbReference type="Proteomes" id="UP001499988"/>
    </source>
</evidence>
<dbReference type="Pfam" id="PF00106">
    <property type="entry name" value="adh_short"/>
    <property type="match status" value="1"/>
</dbReference>
<dbReference type="InterPro" id="IPR051468">
    <property type="entry name" value="Fungal_SecMetab_SDRs"/>
</dbReference>
<dbReference type="PANTHER" id="PTHR43544">
    <property type="entry name" value="SHORT-CHAIN DEHYDROGENASE/REDUCTASE"/>
    <property type="match status" value="1"/>
</dbReference>
<accession>A0ABP9FNQ6</accession>
<proteinExistence type="predicted"/>
<keyword evidence="2" id="KW-1185">Reference proteome</keyword>
<dbReference type="Proteomes" id="UP001499988">
    <property type="component" value="Unassembled WGS sequence"/>
</dbReference>
<reference evidence="2" key="1">
    <citation type="journal article" date="2019" name="Int. J. Syst. Evol. Microbiol.">
        <title>The Global Catalogue of Microorganisms (GCM) 10K type strain sequencing project: providing services to taxonomists for standard genome sequencing and annotation.</title>
        <authorList>
            <consortium name="The Broad Institute Genomics Platform"/>
            <consortium name="The Broad Institute Genome Sequencing Center for Infectious Disease"/>
            <person name="Wu L."/>
            <person name="Ma J."/>
        </authorList>
    </citation>
    <scope>NUCLEOTIDE SEQUENCE [LARGE SCALE GENOMIC DNA]</scope>
    <source>
        <strain evidence="2">JCM 18401</strain>
    </source>
</reference>
<gene>
    <name evidence="1" type="ORF">GCM10023333_41190</name>
</gene>